<reference evidence="3" key="2">
    <citation type="submission" date="2007-04" db="EMBL/GenBank/DDBJ databases">
        <title>Complete genome sequence of the nitrogen-fixing bacterium Azorhizobium caulinodans ORS571.</title>
        <authorList>
            <person name="Lee K.B."/>
            <person name="Backer P.D."/>
            <person name="Aono T."/>
            <person name="Liu C.T."/>
            <person name="Suzuki S."/>
            <person name="Suzuki T."/>
            <person name="Kaneko T."/>
            <person name="Yamada M."/>
            <person name="Tabata S."/>
            <person name="Kupfer D.M."/>
            <person name="Najar F.Z."/>
            <person name="Wiley G.B."/>
            <person name="Roe B."/>
            <person name="Binnewies T."/>
            <person name="Ussery D."/>
            <person name="Vereecke D."/>
            <person name="Gevers D."/>
            <person name="Holsters M."/>
            <person name="Oyaizu H."/>
        </authorList>
    </citation>
    <scope>NUCLEOTIDE SEQUENCE [LARGE SCALE GENOMIC DNA]</scope>
    <source>
        <strain evidence="3">ATCC 43989 / DSM 5975 / JCM 20966 / LMG 6465 / NBRC 14845 / NCIMB 13405 / ORS 571</strain>
    </source>
</reference>
<evidence type="ECO:0000259" key="1">
    <source>
        <dbReference type="PROSITE" id="PS51819"/>
    </source>
</evidence>
<dbReference type="PROSITE" id="PS51819">
    <property type="entry name" value="VOC"/>
    <property type="match status" value="1"/>
</dbReference>
<evidence type="ECO:0000313" key="3">
    <source>
        <dbReference type="Proteomes" id="UP000000270"/>
    </source>
</evidence>
<protein>
    <submittedName>
        <fullName evidence="2">Putative lyase</fullName>
    </submittedName>
</protein>
<organism evidence="2 3">
    <name type="scientific">Azorhizobium caulinodans (strain ATCC 43989 / DSM 5975 / JCM 20966 / LMG 6465 / NBRC 14845 / NCIMB 13405 / ORS 571)</name>
    <dbReference type="NCBI Taxonomy" id="438753"/>
    <lineage>
        <taxon>Bacteria</taxon>
        <taxon>Pseudomonadati</taxon>
        <taxon>Pseudomonadota</taxon>
        <taxon>Alphaproteobacteria</taxon>
        <taxon>Hyphomicrobiales</taxon>
        <taxon>Xanthobacteraceae</taxon>
        <taxon>Azorhizobium</taxon>
    </lineage>
</organism>
<keyword evidence="3" id="KW-1185">Reference proteome</keyword>
<dbReference type="PANTHER" id="PTHR35006:SF2">
    <property type="entry name" value="GLYOXALASE FAMILY PROTEIN (AFU_ORTHOLOGUE AFUA_5G14830)"/>
    <property type="match status" value="1"/>
</dbReference>
<sequence>MAVANLAARSLGPGASPFRRMHLRPGRALICVRAERARTLQVNIHHMSIGVADLDRAMAFYDRVLAPLGLAREVLFTEPTGTRSAGYGQPGQWALEDNVPFWLEERPGASFSCPPGFHLAFGAPDAAAVHAFHAAGLAAGGTDNGPPGPRPDYGPSYYAAFLIDPDGWRIEAVADTSA</sequence>
<dbReference type="Gene3D" id="3.10.180.10">
    <property type="entry name" value="2,3-Dihydroxybiphenyl 1,2-Dioxygenase, domain 1"/>
    <property type="match status" value="1"/>
</dbReference>
<dbReference type="GO" id="GO:0016829">
    <property type="term" value="F:lyase activity"/>
    <property type="evidence" value="ECO:0007669"/>
    <property type="project" value="UniProtKB-KW"/>
</dbReference>
<keyword evidence="2" id="KW-0456">Lyase</keyword>
<dbReference type="Pfam" id="PF00903">
    <property type="entry name" value="Glyoxalase"/>
    <property type="match status" value="1"/>
</dbReference>
<dbReference type="KEGG" id="azc:AZC_4007"/>
<dbReference type="InterPro" id="IPR029068">
    <property type="entry name" value="Glyas_Bleomycin-R_OHBP_Dase"/>
</dbReference>
<evidence type="ECO:0000313" key="2">
    <source>
        <dbReference type="EMBL" id="BAF90005.1"/>
    </source>
</evidence>
<accession>A8ILA0</accession>
<reference evidence="2 3" key="6">
    <citation type="journal article" date="2011" name="Appl. Environ. Microbiol.">
        <title>Involvement of the azorhizobial chromosome partition gene (parA) in the onset of bacteroid differentiation during Sesbania rostrata stem nodule development.</title>
        <authorList>
            <person name="Liu CT."/>
            <person name="Lee KB."/>
            <person name="Wang YS."/>
            <person name="Peng MH."/>
            <person name="Lee KT."/>
            <person name="Suzuki S."/>
            <person name="Suzuki T."/>
            <person name="Oyaizu H."/>
        </authorList>
    </citation>
    <scope>NUCLEOTIDE SEQUENCE [LARGE SCALE GENOMIC DNA]</scope>
    <source>
        <strain evidence="3">ATCC 43989 / DSM 5975 / JCM 20966 / LMG 6465 / NBRC 14845 / NCIMB 13405 / ORS 571</strain>
    </source>
</reference>
<dbReference type="STRING" id="438753.AZC_4007"/>
<dbReference type="InterPro" id="IPR004360">
    <property type="entry name" value="Glyas_Fos-R_dOase_dom"/>
</dbReference>
<dbReference type="eggNOG" id="COG0346">
    <property type="taxonomic scope" value="Bacteria"/>
</dbReference>
<reference evidence="2 3" key="1">
    <citation type="journal article" date="2007" name="Appl. Environ. Microbiol.">
        <title>Rhizobial factors required for stem nodule maturation and maintenance in Sesbania rostrata-Azorhizobium caulinodans ORS571 symbiosis.</title>
        <authorList>
            <person name="Suzuki S."/>
            <person name="Aono T."/>
            <person name="Lee KB."/>
            <person name="Suzuki T."/>
            <person name="Liu CT."/>
            <person name="Miwa H."/>
            <person name="Wakao S."/>
            <person name="Iki T."/>
            <person name="Oyaizu H."/>
        </authorList>
    </citation>
    <scope>NUCLEOTIDE SEQUENCE [LARGE SCALE GENOMIC DNA]</scope>
    <source>
        <strain evidence="3">ATCC 43989 / DSM 5975 / JCM 20966 / LMG 6465 / NBRC 14845 / NCIMB 13405 / ORS 571</strain>
    </source>
</reference>
<name>A8ILA0_AZOC5</name>
<dbReference type="EMBL" id="AP009384">
    <property type="protein sequence ID" value="BAF90005.1"/>
    <property type="molecule type" value="Genomic_DNA"/>
</dbReference>
<reference evidence="2 3" key="5">
    <citation type="journal article" date="2010" name="Appl. Environ. Microbiol.">
        <title>phrR-like gene praR of Azorhizobium caulinodans ORS571 is essential for symbiosis with Sesbania rostrata and is involved in expression of reb genes.</title>
        <authorList>
            <person name="Akiba N."/>
            <person name="Aono T."/>
            <person name="Toyazaki H."/>
            <person name="Sato S."/>
            <person name="Oyaizu H."/>
        </authorList>
    </citation>
    <scope>NUCLEOTIDE SEQUENCE [LARGE SCALE GENOMIC DNA]</scope>
    <source>
        <strain evidence="3">ATCC 43989 / DSM 5975 / JCM 20966 / LMG 6465 / NBRC 14845 / NCIMB 13405 / ORS 571</strain>
    </source>
</reference>
<proteinExistence type="predicted"/>
<feature type="domain" description="VOC" evidence="1">
    <location>
        <begin position="43"/>
        <end position="175"/>
    </location>
</feature>
<dbReference type="SUPFAM" id="SSF54593">
    <property type="entry name" value="Glyoxalase/Bleomycin resistance protein/Dihydroxybiphenyl dioxygenase"/>
    <property type="match status" value="1"/>
</dbReference>
<reference evidence="2 3" key="4">
    <citation type="journal article" date="2009" name="Appl. Environ. Microbiol.">
        <title>Comparative genome-wide transcriptional profiling of Azorhizobium caulinodans ORS571 grown under free-living and symbiotic conditions.</title>
        <authorList>
            <person name="Tsukada S."/>
            <person name="Aono T."/>
            <person name="Akiba N."/>
            <person name="Lee KB."/>
            <person name="Liu CT."/>
            <person name="Toyazaki H."/>
            <person name="Oyaizu H."/>
        </authorList>
    </citation>
    <scope>NUCLEOTIDE SEQUENCE [LARGE SCALE GENOMIC DNA]</scope>
    <source>
        <strain evidence="3">ATCC 43989 / DSM 5975 / JCM 20966 / LMG 6465 / NBRC 14845 / NCIMB 13405 / ORS 571</strain>
    </source>
</reference>
<dbReference type="Proteomes" id="UP000000270">
    <property type="component" value="Chromosome"/>
</dbReference>
<gene>
    <name evidence="2" type="ordered locus">AZC_4007</name>
</gene>
<reference evidence="2 3" key="3">
    <citation type="journal article" date="2008" name="BMC Genomics">
        <title>The genome of the versatile nitrogen fixer Azorhizobium caulinodans ORS571.</title>
        <authorList>
            <person name="Lee KB."/>
            <person name="Backer P.D."/>
            <person name="Aono T."/>
            <person name="Liu CT."/>
            <person name="Suzuki S."/>
            <person name="Suzuki T."/>
            <person name="Kaneko T."/>
            <person name="Yamada M."/>
            <person name="Tabata S."/>
            <person name="Kupfer D.M."/>
            <person name="Najar F.Z."/>
            <person name="Wiley G.B."/>
            <person name="Roe B."/>
            <person name="Binnewies T.T."/>
            <person name="Ussery D.W."/>
            <person name="D'Haeze W."/>
            <person name="Herder J.D."/>
            <person name="Gevers D."/>
            <person name="Vereecke D."/>
            <person name="Holsters M."/>
            <person name="Oyaizu H."/>
        </authorList>
    </citation>
    <scope>NUCLEOTIDE SEQUENCE [LARGE SCALE GENOMIC DNA]</scope>
    <source>
        <strain evidence="3">ATCC 43989 / DSM 5975 / JCM 20966 / LMG 6465 / NBRC 14845 / NCIMB 13405 / ORS 571</strain>
    </source>
</reference>
<dbReference type="AlphaFoldDB" id="A8ILA0"/>
<dbReference type="PANTHER" id="PTHR35006">
    <property type="entry name" value="GLYOXALASE FAMILY PROTEIN (AFU_ORTHOLOGUE AFUA_5G14830)"/>
    <property type="match status" value="1"/>
</dbReference>
<dbReference type="CDD" id="cd07262">
    <property type="entry name" value="VOC_like"/>
    <property type="match status" value="1"/>
</dbReference>
<dbReference type="HOGENOM" id="CLU_046006_6_1_5"/>
<dbReference type="InterPro" id="IPR037523">
    <property type="entry name" value="VOC_core"/>
</dbReference>